<protein>
    <submittedName>
        <fullName evidence="1">Uncharacterized protein</fullName>
    </submittedName>
</protein>
<evidence type="ECO:0000313" key="1">
    <source>
        <dbReference type="EMBL" id="JAD61780.1"/>
    </source>
</evidence>
<accession>A0A0A9BKN6</accession>
<dbReference type="AlphaFoldDB" id="A0A0A9BKN6"/>
<reference evidence="1" key="1">
    <citation type="submission" date="2014-09" db="EMBL/GenBank/DDBJ databases">
        <authorList>
            <person name="Magalhaes I.L.F."/>
            <person name="Oliveira U."/>
            <person name="Santos F.R."/>
            <person name="Vidigal T.H.D.A."/>
            <person name="Brescovit A.D."/>
            <person name="Santos A.J."/>
        </authorList>
    </citation>
    <scope>NUCLEOTIDE SEQUENCE</scope>
    <source>
        <tissue evidence="1">Shoot tissue taken approximately 20 cm above the soil surface</tissue>
    </source>
</reference>
<proteinExistence type="predicted"/>
<dbReference type="EMBL" id="GBRH01236115">
    <property type="protein sequence ID" value="JAD61780.1"/>
    <property type="molecule type" value="Transcribed_RNA"/>
</dbReference>
<organism evidence="1">
    <name type="scientific">Arundo donax</name>
    <name type="common">Giant reed</name>
    <name type="synonym">Donax arundinaceus</name>
    <dbReference type="NCBI Taxonomy" id="35708"/>
    <lineage>
        <taxon>Eukaryota</taxon>
        <taxon>Viridiplantae</taxon>
        <taxon>Streptophyta</taxon>
        <taxon>Embryophyta</taxon>
        <taxon>Tracheophyta</taxon>
        <taxon>Spermatophyta</taxon>
        <taxon>Magnoliopsida</taxon>
        <taxon>Liliopsida</taxon>
        <taxon>Poales</taxon>
        <taxon>Poaceae</taxon>
        <taxon>PACMAD clade</taxon>
        <taxon>Arundinoideae</taxon>
        <taxon>Arundineae</taxon>
        <taxon>Arundo</taxon>
    </lineage>
</organism>
<reference evidence="1" key="2">
    <citation type="journal article" date="2015" name="Data Brief">
        <title>Shoot transcriptome of the giant reed, Arundo donax.</title>
        <authorList>
            <person name="Barrero R.A."/>
            <person name="Guerrero F.D."/>
            <person name="Moolhuijzen P."/>
            <person name="Goolsby J.A."/>
            <person name="Tidwell J."/>
            <person name="Bellgard S.E."/>
            <person name="Bellgard M.I."/>
        </authorList>
    </citation>
    <scope>NUCLEOTIDE SEQUENCE</scope>
    <source>
        <tissue evidence="1">Shoot tissue taken approximately 20 cm above the soil surface</tissue>
    </source>
</reference>
<name>A0A0A9BKN6_ARUDO</name>
<sequence length="22" mass="2649">MTIVLDCQVHINHHSVKIRNQY</sequence>